<dbReference type="Pfam" id="PF12776">
    <property type="entry name" value="Myb_DNA-bind_3"/>
    <property type="match status" value="1"/>
</dbReference>
<keyword evidence="5" id="KW-0812">Transmembrane</keyword>
<protein>
    <recommendedName>
        <fullName evidence="16">Leucine-rich repeat-containing N-terminal plant-type domain-containing protein</fullName>
    </recommendedName>
</protein>
<keyword evidence="7" id="KW-0677">Repeat</keyword>
<dbReference type="AlphaFoldDB" id="A0A835ATP3"/>
<keyword evidence="8" id="KW-1133">Transmembrane helix</keyword>
<dbReference type="PANTHER" id="PTHR48063">
    <property type="entry name" value="LRR RECEPTOR-LIKE KINASE"/>
    <property type="match status" value="1"/>
</dbReference>
<dbReference type="Pfam" id="PF08263">
    <property type="entry name" value="LRRNT_2"/>
    <property type="match status" value="1"/>
</dbReference>
<evidence type="ECO:0000256" key="4">
    <source>
        <dbReference type="ARBA" id="ARBA00022614"/>
    </source>
</evidence>
<feature type="domain" description="Leucine-rich repeat-containing N-terminal plant-type" evidence="12">
    <location>
        <begin position="39"/>
        <end position="75"/>
    </location>
</feature>
<dbReference type="PANTHER" id="PTHR48063:SF31">
    <property type="entry name" value="OS01G0601700 PROTEIN"/>
    <property type="match status" value="1"/>
</dbReference>
<proteinExistence type="inferred from homology"/>
<dbReference type="Pfam" id="PF13855">
    <property type="entry name" value="LRR_8"/>
    <property type="match status" value="1"/>
</dbReference>
<dbReference type="SMART" id="SM00369">
    <property type="entry name" value="LRR_TYP"/>
    <property type="match status" value="4"/>
</dbReference>
<dbReference type="Pfam" id="PF00560">
    <property type="entry name" value="LRR_1"/>
    <property type="match status" value="4"/>
</dbReference>
<evidence type="ECO:0000259" key="12">
    <source>
        <dbReference type="Pfam" id="PF08263"/>
    </source>
</evidence>
<comment type="subcellular location">
    <subcellularLocation>
        <location evidence="1">Cell membrane</location>
        <topology evidence="1">Single-pass type I membrane protein</topology>
    </subcellularLocation>
</comment>
<dbReference type="SUPFAM" id="SSF52075">
    <property type="entry name" value="Outer arm dynein light chain 1"/>
    <property type="match status" value="1"/>
</dbReference>
<keyword evidence="4" id="KW-0433">Leucine-rich repeat</keyword>
<dbReference type="OrthoDB" id="689150at2759"/>
<keyword evidence="6" id="KW-0732">Signal</keyword>
<organism evidence="14 15">
    <name type="scientific">Digitaria exilis</name>
    <dbReference type="NCBI Taxonomy" id="1010633"/>
    <lineage>
        <taxon>Eukaryota</taxon>
        <taxon>Viridiplantae</taxon>
        <taxon>Streptophyta</taxon>
        <taxon>Embryophyta</taxon>
        <taxon>Tracheophyta</taxon>
        <taxon>Spermatophyta</taxon>
        <taxon>Magnoliopsida</taxon>
        <taxon>Liliopsida</taxon>
        <taxon>Poales</taxon>
        <taxon>Poaceae</taxon>
        <taxon>PACMAD clade</taxon>
        <taxon>Panicoideae</taxon>
        <taxon>Panicodae</taxon>
        <taxon>Paniceae</taxon>
        <taxon>Anthephorinae</taxon>
        <taxon>Digitaria</taxon>
    </lineage>
</organism>
<dbReference type="Proteomes" id="UP000636709">
    <property type="component" value="Unassembled WGS sequence"/>
</dbReference>
<evidence type="ECO:0000256" key="11">
    <source>
        <dbReference type="ARBA" id="ARBA00023180"/>
    </source>
</evidence>
<reference evidence="14" key="1">
    <citation type="submission" date="2020-07" db="EMBL/GenBank/DDBJ databases">
        <title>Genome sequence and genetic diversity analysis of an under-domesticated orphan crop, white fonio (Digitaria exilis).</title>
        <authorList>
            <person name="Bennetzen J.L."/>
            <person name="Chen S."/>
            <person name="Ma X."/>
            <person name="Wang X."/>
            <person name="Yssel A.E.J."/>
            <person name="Chaluvadi S.R."/>
            <person name="Johnson M."/>
            <person name="Gangashetty P."/>
            <person name="Hamidou F."/>
            <person name="Sanogo M.D."/>
            <person name="Zwaenepoel A."/>
            <person name="Wallace J."/>
            <person name="Van De Peer Y."/>
            <person name="Van Deynze A."/>
        </authorList>
    </citation>
    <scope>NUCLEOTIDE SEQUENCE</scope>
    <source>
        <tissue evidence="14">Leaves</tissue>
    </source>
</reference>
<evidence type="ECO:0000256" key="2">
    <source>
        <dbReference type="ARBA" id="ARBA00009592"/>
    </source>
</evidence>
<dbReference type="InterPro" id="IPR032675">
    <property type="entry name" value="LRR_dom_sf"/>
</dbReference>
<sequence length="723" mass="80922">MIPSLLHLQGAAAIVSILLVTLTLFFTRTSSSAGGCVPGEREALISFKQSFADPSGRLSSWRGEHCCPWEGVRCDNRTGHVIELDLRGGQDYNKWITLRGETISSSITALRHLRYLDLSFHEYSSTPIPSFLGTLSSLSNKTYNQQTITFVQMSRDRANWDEQTTSVFLDIMAKQKELCHWANKCPTSIGWTNIWHSFNEITNLGYQKKQLQNKFNDLKRAYFNWRDGCHHTRLGRDPDTGEVAADTVWSVLPGGLRIHGAARIHDSFPGHKLLNFSSNNINGDTMGRLPECSWRKLQEIDFHGANLTGHIPVWIGNLTRLTYLDISRNMLIGDVPSGIGALSGLTYLSLGLNNFSGVLSKEHFSSLVNLEYLNLSQNSLKLDVSKDWVPPFKLKEGHFGSCVLRPQFPTWLRWQAGIDNLDISNTRINDVLPHWFWVVVSNASTLDLSRNQLSGGLPEKLELPFIRAMDLSRNSLAGQLPANLTAPLLFNLLLYNNKFTGTIPAYMCYDFLGINLANNKLTGDSPQYSSHFSLLQMVDLKNNNLSGEFPLFLQNAGWLSFLDLSNNKFFGSVPTWIADKMPNLEVLIPRSNMFHGHLPEQLTRFAGLHYLDVAHNNISGSIPSSLGRLRAMTHSYSPGGNNYSTDSISTFIKDRELNYTHELTQHIVLIDLSSNGFTGSIPKELYSLKGLRSLNLSNNQISGPIPDGIGDLKELESLDLSFN</sequence>
<name>A0A835ATP3_9POAL</name>
<gene>
    <name evidence="14" type="ORF">HU200_050136</name>
</gene>
<dbReference type="InterPro" id="IPR024752">
    <property type="entry name" value="Myb/SANT-like_dom"/>
</dbReference>
<dbReference type="EMBL" id="JACEFO010002248">
    <property type="protein sequence ID" value="KAF8670871.1"/>
    <property type="molecule type" value="Genomic_DNA"/>
</dbReference>
<evidence type="ECO:0000256" key="8">
    <source>
        <dbReference type="ARBA" id="ARBA00022989"/>
    </source>
</evidence>
<evidence type="ECO:0000313" key="14">
    <source>
        <dbReference type="EMBL" id="KAF8670871.1"/>
    </source>
</evidence>
<dbReference type="InterPro" id="IPR046956">
    <property type="entry name" value="RLP23-like"/>
</dbReference>
<dbReference type="SUPFAM" id="SSF52058">
    <property type="entry name" value="L domain-like"/>
    <property type="match status" value="2"/>
</dbReference>
<dbReference type="GO" id="GO:0005886">
    <property type="term" value="C:plasma membrane"/>
    <property type="evidence" value="ECO:0007669"/>
    <property type="project" value="UniProtKB-SubCell"/>
</dbReference>
<dbReference type="InterPro" id="IPR013210">
    <property type="entry name" value="LRR_N_plant-typ"/>
</dbReference>
<evidence type="ECO:0000256" key="1">
    <source>
        <dbReference type="ARBA" id="ARBA00004251"/>
    </source>
</evidence>
<evidence type="ECO:0000256" key="3">
    <source>
        <dbReference type="ARBA" id="ARBA00022475"/>
    </source>
</evidence>
<evidence type="ECO:0000256" key="7">
    <source>
        <dbReference type="ARBA" id="ARBA00022737"/>
    </source>
</evidence>
<evidence type="ECO:0000256" key="6">
    <source>
        <dbReference type="ARBA" id="ARBA00022729"/>
    </source>
</evidence>
<keyword evidence="9" id="KW-0472">Membrane</keyword>
<evidence type="ECO:0000313" key="15">
    <source>
        <dbReference type="Proteomes" id="UP000636709"/>
    </source>
</evidence>
<keyword evidence="3" id="KW-1003">Cell membrane</keyword>
<feature type="domain" description="Myb/SANT-like" evidence="13">
    <location>
        <begin position="159"/>
        <end position="249"/>
    </location>
</feature>
<evidence type="ECO:0000259" key="13">
    <source>
        <dbReference type="Pfam" id="PF12776"/>
    </source>
</evidence>
<dbReference type="FunFam" id="3.80.10.10:FF:001347">
    <property type="entry name" value="LRR receptor-like serine/threonine-protein kinase GSO2"/>
    <property type="match status" value="1"/>
</dbReference>
<dbReference type="Gene3D" id="3.80.10.10">
    <property type="entry name" value="Ribonuclease Inhibitor"/>
    <property type="match status" value="3"/>
</dbReference>
<evidence type="ECO:0000256" key="9">
    <source>
        <dbReference type="ARBA" id="ARBA00023136"/>
    </source>
</evidence>
<comment type="caution">
    <text evidence="14">The sequence shown here is derived from an EMBL/GenBank/DDBJ whole genome shotgun (WGS) entry which is preliminary data.</text>
</comment>
<keyword evidence="15" id="KW-1185">Reference proteome</keyword>
<comment type="similarity">
    <text evidence="2">Belongs to the RLP family.</text>
</comment>
<keyword evidence="10" id="KW-0675">Receptor</keyword>
<dbReference type="InterPro" id="IPR003591">
    <property type="entry name" value="Leu-rich_rpt_typical-subtyp"/>
</dbReference>
<evidence type="ECO:0008006" key="16">
    <source>
        <dbReference type="Google" id="ProtNLM"/>
    </source>
</evidence>
<dbReference type="FunFam" id="3.80.10.10:FF:000095">
    <property type="entry name" value="LRR receptor-like serine/threonine-protein kinase GSO1"/>
    <property type="match status" value="1"/>
</dbReference>
<keyword evidence="11" id="KW-0325">Glycoprotein</keyword>
<accession>A0A835ATP3</accession>
<evidence type="ECO:0000256" key="5">
    <source>
        <dbReference type="ARBA" id="ARBA00022692"/>
    </source>
</evidence>
<dbReference type="InterPro" id="IPR001611">
    <property type="entry name" value="Leu-rich_rpt"/>
</dbReference>
<evidence type="ECO:0000256" key="10">
    <source>
        <dbReference type="ARBA" id="ARBA00023170"/>
    </source>
</evidence>